<reference evidence="8 9" key="1">
    <citation type="submission" date="2020-08" db="EMBL/GenBank/DDBJ databases">
        <title>Putative novel bacterial strains isolated from necrotic wheat leaf tissues caused by Xanthomonas translucens.</title>
        <authorList>
            <person name="Tambong J.T."/>
        </authorList>
    </citation>
    <scope>NUCLEOTIDE SEQUENCE [LARGE SCALE GENOMIC DNA]</scope>
    <source>
        <strain evidence="9">DOAB 1063</strain>
    </source>
</reference>
<dbReference type="CDD" id="cd16429">
    <property type="entry name" value="VirB10"/>
    <property type="match status" value="1"/>
</dbReference>
<dbReference type="InterPro" id="IPR042217">
    <property type="entry name" value="T4SS_VirB10/TrbI"/>
</dbReference>
<feature type="region of interest" description="Disordered" evidence="6">
    <location>
        <begin position="1"/>
        <end position="32"/>
    </location>
</feature>
<evidence type="ECO:0000256" key="2">
    <source>
        <dbReference type="ARBA" id="ARBA00010265"/>
    </source>
</evidence>
<organism evidence="8 9">
    <name type="scientific">Sphingomonas albertensis</name>
    <dbReference type="NCBI Taxonomy" id="2762591"/>
    <lineage>
        <taxon>Bacteria</taxon>
        <taxon>Pseudomonadati</taxon>
        <taxon>Pseudomonadota</taxon>
        <taxon>Alphaproteobacteria</taxon>
        <taxon>Sphingomonadales</taxon>
        <taxon>Sphingomonadaceae</taxon>
        <taxon>Sphingomonas</taxon>
    </lineage>
</organism>
<name>A0ABR7AKY8_9SPHN</name>
<feature type="region of interest" description="Disordered" evidence="6">
    <location>
        <begin position="113"/>
        <end position="144"/>
    </location>
</feature>
<gene>
    <name evidence="8" type="ORF">H8S47_05365</name>
</gene>
<keyword evidence="5 7" id="KW-0472">Membrane</keyword>
<comment type="subcellular location">
    <subcellularLocation>
        <location evidence="1">Membrane</location>
        <topology evidence="1">Single-pass membrane protein</topology>
    </subcellularLocation>
</comment>
<evidence type="ECO:0000256" key="5">
    <source>
        <dbReference type="ARBA" id="ARBA00023136"/>
    </source>
</evidence>
<dbReference type="RefSeq" id="WP_187502883.1">
    <property type="nucleotide sequence ID" value="NZ_CP162536.1"/>
</dbReference>
<sequence>MSDIVPDREVGEADPPARDAPPPDLRLRGDPPRVMRLSRKALAVMGTVAGVGIGGALIYALQPPSEKTAEELYNTDSRTTAEAITSAPKDYGDVPQLGPPLPGDLGRPIVSAQQRGEAVPPPPMGGPAAAPPTPAQTAAEAARQRALQERDTARTSGVFLGGQSASGRGAGSPNAGPAMGLPSLALGAPPAAPASAPAASSGSARRAFLNGDTDRRTISAERLAPPASPYVLQAGSVISAALITGLRSDLPGQITAQVTENVYDSPTGRILLVPQGSRLIADYDDQVGFGQRRVLLAWTRLILPDGRSIVLERQPTGDAAGFGGLEDKVDEHWGGLAKAAGLSTLLSFGAELGTDSDDDLVRALRQGGQTTLNQAGQEIVRRQLNVSPTLTIRAGFPVRVLVSRDLALAPWRDMQ</sequence>
<evidence type="ECO:0000256" key="1">
    <source>
        <dbReference type="ARBA" id="ARBA00004167"/>
    </source>
</evidence>
<keyword evidence="3 7" id="KW-0812">Transmembrane</keyword>
<evidence type="ECO:0000256" key="3">
    <source>
        <dbReference type="ARBA" id="ARBA00022692"/>
    </source>
</evidence>
<accession>A0ABR7AKY8</accession>
<keyword evidence="9" id="KW-1185">Reference proteome</keyword>
<feature type="transmembrane region" description="Helical" evidence="7">
    <location>
        <begin position="41"/>
        <end position="61"/>
    </location>
</feature>
<feature type="compositionally biased region" description="Pro residues" evidence="6">
    <location>
        <begin position="119"/>
        <end position="134"/>
    </location>
</feature>
<evidence type="ECO:0000313" key="8">
    <source>
        <dbReference type="EMBL" id="MBC3941113.1"/>
    </source>
</evidence>
<evidence type="ECO:0000256" key="7">
    <source>
        <dbReference type="SAM" id="Phobius"/>
    </source>
</evidence>
<evidence type="ECO:0000313" key="9">
    <source>
        <dbReference type="Proteomes" id="UP000597613"/>
    </source>
</evidence>
<feature type="compositionally biased region" description="Basic and acidic residues" evidence="6">
    <location>
        <begin position="1"/>
        <end position="17"/>
    </location>
</feature>
<comment type="caution">
    <text evidence="8">The sequence shown here is derived from an EMBL/GenBank/DDBJ whole genome shotgun (WGS) entry which is preliminary data.</text>
</comment>
<protein>
    <submittedName>
        <fullName evidence="8">TrbI/VirB10 family protein</fullName>
    </submittedName>
</protein>
<dbReference type="EMBL" id="JACONT010000007">
    <property type="protein sequence ID" value="MBC3941113.1"/>
    <property type="molecule type" value="Genomic_DNA"/>
</dbReference>
<comment type="similarity">
    <text evidence="2">Belongs to the TrbI/VirB10 family.</text>
</comment>
<evidence type="ECO:0000256" key="4">
    <source>
        <dbReference type="ARBA" id="ARBA00022989"/>
    </source>
</evidence>
<dbReference type="Pfam" id="PF03743">
    <property type="entry name" value="TrbI"/>
    <property type="match status" value="1"/>
</dbReference>
<dbReference type="Proteomes" id="UP000597613">
    <property type="component" value="Unassembled WGS sequence"/>
</dbReference>
<keyword evidence="4 7" id="KW-1133">Transmembrane helix</keyword>
<dbReference type="InterPro" id="IPR005498">
    <property type="entry name" value="T4SS_VirB10/TraB/TrbI"/>
</dbReference>
<proteinExistence type="inferred from homology"/>
<dbReference type="Gene3D" id="2.40.128.260">
    <property type="entry name" value="Type IV secretion system, VirB10/TraB/TrbI"/>
    <property type="match status" value="1"/>
</dbReference>
<evidence type="ECO:0000256" key="6">
    <source>
        <dbReference type="SAM" id="MobiDB-lite"/>
    </source>
</evidence>